<evidence type="ECO:0000313" key="2">
    <source>
        <dbReference type="Proteomes" id="UP000252015"/>
    </source>
</evidence>
<dbReference type="AlphaFoldDB" id="A0A1E3TFJ0"/>
<dbReference type="Proteomes" id="UP000252015">
    <property type="component" value="Unassembled WGS sequence"/>
</dbReference>
<dbReference type="STRING" id="29313.BHQ16_15720"/>
<proteinExistence type="predicted"/>
<name>A0A1E3TFJ0_MYCSH</name>
<gene>
    <name evidence="1" type="ORF">MSP7336_02275</name>
</gene>
<dbReference type="EMBL" id="UEGW01000001">
    <property type="protein sequence ID" value="SRX94028.1"/>
    <property type="molecule type" value="Genomic_DNA"/>
</dbReference>
<keyword evidence="2" id="KW-1185">Reference proteome</keyword>
<reference evidence="1 2" key="1">
    <citation type="submission" date="2018-05" db="EMBL/GenBank/DDBJ databases">
        <authorList>
            <consortium name="IHU Genomes"/>
        </authorList>
    </citation>
    <scope>NUCLEOTIDE SEQUENCE [LARGE SCALE GENOMIC DNA]</scope>
    <source>
        <strain evidence="1 2">P7336</strain>
    </source>
</reference>
<organism evidence="1 2">
    <name type="scientific">Mycobacterium shimoidei</name>
    <dbReference type="NCBI Taxonomy" id="29313"/>
    <lineage>
        <taxon>Bacteria</taxon>
        <taxon>Bacillati</taxon>
        <taxon>Actinomycetota</taxon>
        <taxon>Actinomycetes</taxon>
        <taxon>Mycobacteriales</taxon>
        <taxon>Mycobacteriaceae</taxon>
        <taxon>Mycobacterium</taxon>
    </lineage>
</organism>
<evidence type="ECO:0000313" key="1">
    <source>
        <dbReference type="EMBL" id="SRX94028.1"/>
    </source>
</evidence>
<dbReference type="RefSeq" id="WP_069397002.1">
    <property type="nucleotide sequence ID" value="NZ_JACKUN010000027.1"/>
</dbReference>
<protein>
    <submittedName>
        <fullName evidence="1">Uncharacterized protein</fullName>
    </submittedName>
</protein>
<sequence length="161" mass="18233">MSTLVQALISTGPPADRADAMALYGWLVGCWDVDVTAYGDDGARRVTGWMVADWVLDGRAIQDVWHAENMFHGTTLRVYDPAIDAWHIQWTEPQLGVRLTQLGRADAAGIVQDGTLPDGTDIRWSFRDVAADSFRWCDERSRDGRDWQLRQEYRARRVSGH</sequence>
<accession>A0A1E3TFJ0</accession>
<dbReference type="OrthoDB" id="9814791at2"/>